<dbReference type="GO" id="GO:0140664">
    <property type="term" value="F:ATP-dependent DNA damage sensor activity"/>
    <property type="evidence" value="ECO:0007669"/>
    <property type="project" value="InterPro"/>
</dbReference>
<dbReference type="CDD" id="cd16926">
    <property type="entry name" value="HATPase_MutL-MLH-PMS-like"/>
    <property type="match status" value="1"/>
</dbReference>
<dbReference type="STRING" id="578462.A0A0L0SXA5"/>
<dbReference type="Pfam" id="PF08676">
    <property type="entry name" value="MutL_C"/>
    <property type="match status" value="1"/>
</dbReference>
<feature type="domain" description="DNA mismatch repair protein S5" evidence="5">
    <location>
        <begin position="232"/>
        <end position="350"/>
    </location>
</feature>
<reference evidence="7" key="2">
    <citation type="submission" date="2009-11" db="EMBL/GenBank/DDBJ databases">
        <title>The Genome Sequence of Allomyces macrogynus strain ATCC 38327.</title>
        <authorList>
            <consortium name="The Broad Institute Genome Sequencing Platform"/>
            <person name="Russ C."/>
            <person name="Cuomo C."/>
            <person name="Shea T."/>
            <person name="Young S.K."/>
            <person name="Zeng Q."/>
            <person name="Koehrsen M."/>
            <person name="Haas B."/>
            <person name="Borodovsky M."/>
            <person name="Guigo R."/>
            <person name="Alvarado L."/>
            <person name="Berlin A."/>
            <person name="Borenstein D."/>
            <person name="Chen Z."/>
            <person name="Engels R."/>
            <person name="Freedman E."/>
            <person name="Gellesch M."/>
            <person name="Goldberg J."/>
            <person name="Griggs A."/>
            <person name="Gujja S."/>
            <person name="Heiman D."/>
            <person name="Hepburn T."/>
            <person name="Howarth C."/>
            <person name="Jen D."/>
            <person name="Larson L."/>
            <person name="Lewis B."/>
            <person name="Mehta T."/>
            <person name="Park D."/>
            <person name="Pearson M."/>
            <person name="Roberts A."/>
            <person name="Saif S."/>
            <person name="Shenoy N."/>
            <person name="Sisk P."/>
            <person name="Stolte C."/>
            <person name="Sykes S."/>
            <person name="Walk T."/>
            <person name="White J."/>
            <person name="Yandava C."/>
            <person name="Burger G."/>
            <person name="Gray M.W."/>
            <person name="Holland P.W.H."/>
            <person name="King N."/>
            <person name="Lang F.B.F."/>
            <person name="Roger A.J."/>
            <person name="Ruiz-Trillo I."/>
            <person name="Lander E."/>
            <person name="Nusbaum C."/>
        </authorList>
    </citation>
    <scope>NUCLEOTIDE SEQUENCE [LARGE SCALE GENOMIC DNA]</scope>
    <source>
        <strain evidence="7">ATCC 38327</strain>
    </source>
</reference>
<dbReference type="GO" id="GO:0005524">
    <property type="term" value="F:ATP binding"/>
    <property type="evidence" value="ECO:0007669"/>
    <property type="project" value="InterPro"/>
</dbReference>
<dbReference type="PANTHER" id="PTHR10073:SF52">
    <property type="entry name" value="MISMATCH REPAIR ENDONUCLEASE PMS2"/>
    <property type="match status" value="1"/>
</dbReference>
<dbReference type="InterPro" id="IPR014790">
    <property type="entry name" value="MutL_C"/>
</dbReference>
<dbReference type="AlphaFoldDB" id="A0A0L0SXA5"/>
<dbReference type="GO" id="GO:0032389">
    <property type="term" value="C:MutLalpha complex"/>
    <property type="evidence" value="ECO:0007669"/>
    <property type="project" value="TreeGrafter"/>
</dbReference>
<dbReference type="GO" id="GO:0006298">
    <property type="term" value="P:mismatch repair"/>
    <property type="evidence" value="ECO:0007669"/>
    <property type="project" value="InterPro"/>
</dbReference>
<dbReference type="VEuPathDB" id="FungiDB:AMAG_11433"/>
<dbReference type="InterPro" id="IPR038973">
    <property type="entry name" value="MutL/Mlh/Pms-like"/>
</dbReference>
<dbReference type="EMBL" id="GG745351">
    <property type="protein sequence ID" value="KNE66959.1"/>
    <property type="molecule type" value="Genomic_DNA"/>
</dbReference>
<dbReference type="PROSITE" id="PS00058">
    <property type="entry name" value="DNA_MISMATCH_REPAIR_1"/>
    <property type="match status" value="1"/>
</dbReference>
<gene>
    <name evidence="6" type="ORF">AMAG_11433</name>
</gene>
<dbReference type="InterPro" id="IPR014721">
    <property type="entry name" value="Ribsml_uS5_D2-typ_fold_subgr"/>
</dbReference>
<dbReference type="InterPro" id="IPR042121">
    <property type="entry name" value="MutL_C_regsub"/>
</dbReference>
<dbReference type="CDD" id="cd00782">
    <property type="entry name" value="MutL_Trans"/>
    <property type="match status" value="1"/>
</dbReference>
<keyword evidence="2" id="KW-0227">DNA damage</keyword>
<dbReference type="Pfam" id="PF13589">
    <property type="entry name" value="HATPase_c_3"/>
    <property type="match status" value="1"/>
</dbReference>
<feature type="region of interest" description="Disordered" evidence="3">
    <location>
        <begin position="372"/>
        <end position="454"/>
    </location>
</feature>
<dbReference type="PANTHER" id="PTHR10073">
    <property type="entry name" value="DNA MISMATCH REPAIR PROTEIN MLH, PMS, MUTL"/>
    <property type="match status" value="1"/>
</dbReference>
<feature type="compositionally biased region" description="Low complexity" evidence="3">
    <location>
        <begin position="375"/>
        <end position="390"/>
    </location>
</feature>
<dbReference type="GO" id="GO:0030983">
    <property type="term" value="F:mismatched DNA binding"/>
    <property type="evidence" value="ECO:0007669"/>
    <property type="project" value="InterPro"/>
</dbReference>
<dbReference type="eggNOG" id="KOG1978">
    <property type="taxonomic scope" value="Eukaryota"/>
</dbReference>
<evidence type="ECO:0000259" key="4">
    <source>
        <dbReference type="SMART" id="SM00853"/>
    </source>
</evidence>
<evidence type="ECO:0000256" key="3">
    <source>
        <dbReference type="SAM" id="MobiDB-lite"/>
    </source>
</evidence>
<evidence type="ECO:0000259" key="5">
    <source>
        <dbReference type="SMART" id="SM01340"/>
    </source>
</evidence>
<name>A0A0L0SXA5_ALLM3</name>
<sequence length="734" mass="78813">MSTPARKAIARIDHDSVLRICANQVVTDLATAIKELVENALDAGATTIDVRIRQHGLGGIEVADNGSGIEPADYATLATKSATSKLRSFEDLDHVTAASFGFRGEALASLCALGKVSVVTCTAAQSPRGTKLTYDTAGTLASQQPVAARQGTTVTVTNLFEAVPVRHAEFMRNAKREYAKALAMLHQYAVACTLARITFAHVTTKGASESKQIVFATKPAVPDRLKSLTDNLTSIAGGAVCKHLQPVAFESTATSVAITGVLTLGPGRSGTDFQFIFLNGRPVDLPKLSRAINAGYRELYPSGNPIFALNLTVMPGDFDVNVTPDKRTVMLVNEAKVLEEFRTYLQDFYAPTSTTFDAPSLTQSTLWGSQPLERASSTPATPAAVSSPTPSQLPALRSASFSGSAASRDPVPTSTSLRLKRRIDALTSTPAPSPPPRKQPRVDSDSTVPDPAALPLDSTCDHADGTCTCATLPDESSFPVDDRTRRIHKADFSAMQILGQFNLGFILVRHGPSDLYIVDQHAADEKYNYERYLAEPPSVQPLVCAVDLRARLAASEVGLVAQVRETVVRSAGFVVDEEMKLTAVPTVRQGVQGDGVPLGVGELVTVVHRAVEGGEEVGVAACEKVRAMCASRACRSSIMIGMPLERTRMVKVVRNLAMMEHPWNCPHGRPTMRFLFDMRDLETIPAFDGCLDGEDGAGEVEEDAAVAVEPRRVVRPSRRLQWKGTLFSSVRQDA</sequence>
<dbReference type="InterPro" id="IPR042120">
    <property type="entry name" value="MutL_C_dimsub"/>
</dbReference>
<keyword evidence="7" id="KW-1185">Reference proteome</keyword>
<dbReference type="Proteomes" id="UP000054350">
    <property type="component" value="Unassembled WGS sequence"/>
</dbReference>
<dbReference type="NCBIfam" id="TIGR00585">
    <property type="entry name" value="mutl"/>
    <property type="match status" value="1"/>
</dbReference>
<dbReference type="Gene3D" id="3.30.1540.20">
    <property type="entry name" value="MutL, C-terminal domain, dimerisation subdomain"/>
    <property type="match status" value="1"/>
</dbReference>
<dbReference type="SUPFAM" id="SSF54211">
    <property type="entry name" value="Ribosomal protein S5 domain 2-like"/>
    <property type="match status" value="1"/>
</dbReference>
<dbReference type="InterPro" id="IPR013507">
    <property type="entry name" value="DNA_mismatch_S5_2-like"/>
</dbReference>
<dbReference type="Pfam" id="PF01119">
    <property type="entry name" value="DNA_mis_repair"/>
    <property type="match status" value="1"/>
</dbReference>
<dbReference type="SUPFAM" id="SSF118116">
    <property type="entry name" value="DNA mismatch repair protein MutL"/>
    <property type="match status" value="1"/>
</dbReference>
<dbReference type="GO" id="GO:0016887">
    <property type="term" value="F:ATP hydrolysis activity"/>
    <property type="evidence" value="ECO:0007669"/>
    <property type="project" value="InterPro"/>
</dbReference>
<dbReference type="InterPro" id="IPR036890">
    <property type="entry name" value="HATPase_C_sf"/>
</dbReference>
<dbReference type="InterPro" id="IPR020568">
    <property type="entry name" value="Ribosomal_Su5_D2-typ_SF"/>
</dbReference>
<accession>A0A0L0SXA5</accession>
<evidence type="ECO:0000313" key="7">
    <source>
        <dbReference type="Proteomes" id="UP000054350"/>
    </source>
</evidence>
<proteinExistence type="inferred from homology"/>
<dbReference type="SMART" id="SM00853">
    <property type="entry name" value="MutL_C"/>
    <property type="match status" value="1"/>
</dbReference>
<feature type="compositionally biased region" description="Low complexity" evidence="3">
    <location>
        <begin position="398"/>
        <end position="407"/>
    </location>
</feature>
<protein>
    <submittedName>
        <fullName evidence="6">DNA mismatch repair protein MutL</fullName>
    </submittedName>
</protein>
<dbReference type="InterPro" id="IPR037198">
    <property type="entry name" value="MutL_C_sf"/>
</dbReference>
<organism evidence="6 7">
    <name type="scientific">Allomyces macrogynus (strain ATCC 38327)</name>
    <name type="common">Allomyces javanicus var. macrogynus</name>
    <dbReference type="NCBI Taxonomy" id="578462"/>
    <lineage>
        <taxon>Eukaryota</taxon>
        <taxon>Fungi</taxon>
        <taxon>Fungi incertae sedis</taxon>
        <taxon>Blastocladiomycota</taxon>
        <taxon>Blastocladiomycetes</taxon>
        <taxon>Blastocladiales</taxon>
        <taxon>Blastocladiaceae</taxon>
        <taxon>Allomyces</taxon>
    </lineage>
</organism>
<comment type="similarity">
    <text evidence="1">Belongs to the DNA mismatch repair MutL/HexB family.</text>
</comment>
<dbReference type="SUPFAM" id="SSF55874">
    <property type="entry name" value="ATPase domain of HSP90 chaperone/DNA topoisomerase II/histidine kinase"/>
    <property type="match status" value="1"/>
</dbReference>
<evidence type="ECO:0000313" key="6">
    <source>
        <dbReference type="EMBL" id="KNE66959.1"/>
    </source>
</evidence>
<evidence type="ECO:0000256" key="1">
    <source>
        <dbReference type="ARBA" id="ARBA00006082"/>
    </source>
</evidence>
<dbReference type="InterPro" id="IPR014762">
    <property type="entry name" value="DNA_mismatch_repair_CS"/>
</dbReference>
<dbReference type="Gene3D" id="3.30.1370.100">
    <property type="entry name" value="MutL, C-terminal domain, regulatory subdomain"/>
    <property type="match status" value="1"/>
</dbReference>
<dbReference type="FunFam" id="3.30.565.10:FF:000017">
    <property type="entry name" value="PMS1 homolog 1, mismatch repair system component"/>
    <property type="match status" value="1"/>
</dbReference>
<dbReference type="SMART" id="SM01340">
    <property type="entry name" value="DNA_mis_repair"/>
    <property type="match status" value="1"/>
</dbReference>
<feature type="domain" description="MutL C-terminal dimerisation" evidence="4">
    <location>
        <begin position="497"/>
        <end position="644"/>
    </location>
</feature>
<dbReference type="InterPro" id="IPR002099">
    <property type="entry name" value="MutL/Mlh/PMS"/>
</dbReference>
<dbReference type="OrthoDB" id="10263226at2759"/>
<dbReference type="Gene3D" id="3.30.565.10">
    <property type="entry name" value="Histidine kinase-like ATPase, C-terminal domain"/>
    <property type="match status" value="1"/>
</dbReference>
<evidence type="ECO:0000256" key="2">
    <source>
        <dbReference type="ARBA" id="ARBA00022763"/>
    </source>
</evidence>
<dbReference type="Gene3D" id="3.30.230.10">
    <property type="match status" value="1"/>
</dbReference>
<reference evidence="6 7" key="1">
    <citation type="submission" date="2009-11" db="EMBL/GenBank/DDBJ databases">
        <title>Annotation of Allomyces macrogynus ATCC 38327.</title>
        <authorList>
            <consortium name="The Broad Institute Genome Sequencing Platform"/>
            <person name="Russ C."/>
            <person name="Cuomo C."/>
            <person name="Burger G."/>
            <person name="Gray M.W."/>
            <person name="Holland P.W.H."/>
            <person name="King N."/>
            <person name="Lang F.B.F."/>
            <person name="Roger A.J."/>
            <person name="Ruiz-Trillo I."/>
            <person name="Young S.K."/>
            <person name="Zeng Q."/>
            <person name="Gargeya S."/>
            <person name="Fitzgerald M."/>
            <person name="Haas B."/>
            <person name="Abouelleil A."/>
            <person name="Alvarado L."/>
            <person name="Arachchi H.M."/>
            <person name="Berlin A."/>
            <person name="Chapman S.B."/>
            <person name="Gearin G."/>
            <person name="Goldberg J."/>
            <person name="Griggs A."/>
            <person name="Gujja S."/>
            <person name="Hansen M."/>
            <person name="Heiman D."/>
            <person name="Howarth C."/>
            <person name="Larimer J."/>
            <person name="Lui A."/>
            <person name="MacDonald P.J.P."/>
            <person name="McCowen C."/>
            <person name="Montmayeur A."/>
            <person name="Murphy C."/>
            <person name="Neiman D."/>
            <person name="Pearson M."/>
            <person name="Priest M."/>
            <person name="Roberts A."/>
            <person name="Saif S."/>
            <person name="Shea T."/>
            <person name="Sisk P."/>
            <person name="Stolte C."/>
            <person name="Sykes S."/>
            <person name="Wortman J."/>
            <person name="Nusbaum C."/>
            <person name="Birren B."/>
        </authorList>
    </citation>
    <scope>NUCLEOTIDE SEQUENCE [LARGE SCALE GENOMIC DNA]</scope>
    <source>
        <strain evidence="6 7">ATCC 38327</strain>
    </source>
</reference>